<evidence type="ECO:0000313" key="4">
    <source>
        <dbReference type="Proteomes" id="UP000181790"/>
    </source>
</evidence>
<dbReference type="Pfam" id="PF03793">
    <property type="entry name" value="PASTA"/>
    <property type="match status" value="3"/>
</dbReference>
<dbReference type="RefSeq" id="WP_071505784.1">
    <property type="nucleotide sequence ID" value="NZ_MORL01000021.1"/>
</dbReference>
<feature type="domain" description="PASTA" evidence="2">
    <location>
        <begin position="42"/>
        <end position="108"/>
    </location>
</feature>
<dbReference type="SUPFAM" id="SSF54184">
    <property type="entry name" value="Penicillin-binding protein 2x (pbp-2x), c-terminal domain"/>
    <property type="match status" value="1"/>
</dbReference>
<reference evidence="3 4" key="1">
    <citation type="submission" date="2016-10" db="EMBL/GenBank/DDBJ databases">
        <title>Arsenicibacter rosenii gen. nov., sp. nov., an efficient arsenic-methylating bacterium isolated from an arsenic-contaminated paddy soil.</title>
        <authorList>
            <person name="Huang K."/>
        </authorList>
    </citation>
    <scope>NUCLEOTIDE SEQUENCE [LARGE SCALE GENOMIC DNA]</scope>
    <source>
        <strain evidence="3 4">SM-1</strain>
    </source>
</reference>
<dbReference type="EMBL" id="MORL01000021">
    <property type="protein sequence ID" value="OIN56553.1"/>
    <property type="molecule type" value="Genomic_DNA"/>
</dbReference>
<gene>
    <name evidence="3" type="ORF">BLX24_24090</name>
</gene>
<feature type="transmembrane region" description="Helical" evidence="1">
    <location>
        <begin position="12"/>
        <end position="37"/>
    </location>
</feature>
<dbReference type="CDD" id="cd06577">
    <property type="entry name" value="PASTA_pknB"/>
    <property type="match status" value="3"/>
</dbReference>
<comment type="caution">
    <text evidence="3">The sequence shown here is derived from an EMBL/GenBank/DDBJ whole genome shotgun (WGS) entry which is preliminary data.</text>
</comment>
<protein>
    <submittedName>
        <fullName evidence="3">Penicillin-binding protein</fullName>
    </submittedName>
</protein>
<evidence type="ECO:0000313" key="3">
    <source>
        <dbReference type="EMBL" id="OIN56553.1"/>
    </source>
</evidence>
<dbReference type="Proteomes" id="UP000181790">
    <property type="component" value="Unassembled WGS sequence"/>
</dbReference>
<dbReference type="InterPro" id="IPR005543">
    <property type="entry name" value="PASTA_dom"/>
</dbReference>
<feature type="domain" description="PASTA" evidence="2">
    <location>
        <begin position="183"/>
        <end position="252"/>
    </location>
</feature>
<dbReference type="OrthoDB" id="9803895at2"/>
<keyword evidence="1" id="KW-1133">Transmembrane helix</keyword>
<proteinExistence type="predicted"/>
<evidence type="ECO:0000256" key="1">
    <source>
        <dbReference type="SAM" id="Phobius"/>
    </source>
</evidence>
<dbReference type="SMART" id="SM00740">
    <property type="entry name" value="PASTA"/>
    <property type="match status" value="3"/>
</dbReference>
<sequence>MAKISTSSKSDLLIHIGIIVALLLVLFLGFFLVYLPFSTNHGETITVPDLSKMSIDELETMLEDRNLRYVVNDCTFVAGQEPLTVHAQYPKAGAKVKEGRKIYLTINKRVAPTVPMPKLVDLTFRSAELSLQSVGLVVGEKRYVPDLAKNSVLRQFYNGQEIQPGMPVPKGSKIDLEVGDGLGNTKFEVPNVVGMPLDEAINVIKGSNLRVGTKISVDDPEKEVGTVIKQRPAANSGERIRVGETIDLWVVGPVEESQEESPDQ</sequence>
<keyword evidence="1" id="KW-0812">Transmembrane</keyword>
<dbReference type="PROSITE" id="PS51178">
    <property type="entry name" value="PASTA"/>
    <property type="match status" value="3"/>
</dbReference>
<keyword evidence="1" id="KW-0472">Membrane</keyword>
<evidence type="ECO:0000259" key="2">
    <source>
        <dbReference type="PROSITE" id="PS51178"/>
    </source>
</evidence>
<name>A0A1S2VCX8_9BACT</name>
<dbReference type="AlphaFoldDB" id="A0A1S2VCX8"/>
<dbReference type="Gene3D" id="3.30.10.20">
    <property type="match status" value="3"/>
</dbReference>
<keyword evidence="4" id="KW-1185">Reference proteome</keyword>
<feature type="domain" description="PASTA" evidence="2">
    <location>
        <begin position="110"/>
        <end position="180"/>
    </location>
</feature>
<accession>A0A1S2VCX8</accession>
<organism evidence="3 4">
    <name type="scientific">Arsenicibacter rosenii</name>
    <dbReference type="NCBI Taxonomy" id="1750698"/>
    <lineage>
        <taxon>Bacteria</taxon>
        <taxon>Pseudomonadati</taxon>
        <taxon>Bacteroidota</taxon>
        <taxon>Cytophagia</taxon>
        <taxon>Cytophagales</taxon>
        <taxon>Spirosomataceae</taxon>
        <taxon>Arsenicibacter</taxon>
    </lineage>
</organism>